<evidence type="ECO:0000256" key="1">
    <source>
        <dbReference type="ARBA" id="ARBA00022729"/>
    </source>
</evidence>
<keyword evidence="3" id="KW-1185">Reference proteome</keyword>
<dbReference type="KEGG" id="kol:Kole_2154"/>
<reference evidence="2 3" key="1">
    <citation type="submission" date="2009-06" db="EMBL/GenBank/DDBJ databases">
        <title>Complete sequence of Thermotogales bacterium TBF 19.5.1.</title>
        <authorList>
            <consortium name="US DOE Joint Genome Institute"/>
            <person name="Lucas S."/>
            <person name="Copeland A."/>
            <person name="Lapidus A."/>
            <person name="Glavina del Rio T."/>
            <person name="Tice H."/>
            <person name="Bruce D."/>
            <person name="Goodwin L."/>
            <person name="Pitluck S."/>
            <person name="Chertkov O."/>
            <person name="Brettin T."/>
            <person name="Detter J.C."/>
            <person name="Han C."/>
            <person name="Schmutz J."/>
            <person name="Larimer F."/>
            <person name="Land M."/>
            <person name="Hauser L."/>
            <person name="Kyrpides N."/>
            <person name="Ovchinnikova G."/>
            <person name="Noll K."/>
        </authorList>
    </citation>
    <scope>NUCLEOTIDE SEQUENCE [LARGE SCALE GENOMIC DNA]</scope>
    <source>
        <strain evidence="3">ATCC BAA-1733 / DSM 21960 / TBF 19.5.1</strain>
    </source>
</reference>
<sequence length="328" mass="37528">MKRTVLLILLMFLVSSLVLSEKLVVYTYDSLLPLAREAFPKFEELTGIEVVVRTYGDAGAVLSKVIAEREKSDVDVVIGIDNLLAKRAFEEDIFLSYKPKNADSIVDKSLIFDPQWRLTPYDYGAIAIIYDHAEYGKLDIESLDQLTEKRFRRSLIIQDPRTSSTGLSFVMWTYLLHQEDEDFVEFWRNLKDSILTITFGWDDAFEKFEAGEAPMMVSYATDGAYSYHYYGKVYYGAIIPGGKGYVQIEGAGICKWTDNLEAAQKFIDFLISPECQNSIPLNQWMFPVIEIDLPEAFNYAVKPTELLSVPENIDIEKIIALWESVIYE</sequence>
<dbReference type="HOGENOM" id="CLU_026974_6_1_0"/>
<organism evidence="2 3">
    <name type="scientific">Kosmotoga olearia (strain ATCC BAA-1733 / DSM 21960 / TBF 19.5.1)</name>
    <dbReference type="NCBI Taxonomy" id="521045"/>
    <lineage>
        <taxon>Bacteria</taxon>
        <taxon>Thermotogati</taxon>
        <taxon>Thermotogota</taxon>
        <taxon>Thermotogae</taxon>
        <taxon>Kosmotogales</taxon>
        <taxon>Kosmotogaceae</taxon>
        <taxon>Kosmotoga</taxon>
    </lineage>
</organism>
<dbReference type="OrthoDB" id="9769319at2"/>
<keyword evidence="1" id="KW-0732">Signal</keyword>
<dbReference type="STRING" id="521045.Kole_2154"/>
<dbReference type="AlphaFoldDB" id="C5CIP8"/>
<name>C5CIP8_KOSOT</name>
<proteinExistence type="predicted"/>
<dbReference type="InterPro" id="IPR005948">
    <property type="entry name" value="ThiB-like"/>
</dbReference>
<dbReference type="Gene3D" id="3.40.190.10">
    <property type="entry name" value="Periplasmic binding protein-like II"/>
    <property type="match status" value="2"/>
</dbReference>
<dbReference type="eggNOG" id="COG4143">
    <property type="taxonomic scope" value="Bacteria"/>
</dbReference>
<protein>
    <submittedName>
        <fullName evidence="2">ABC transporter, periplasmic binding protein, thiB subfamily</fullName>
    </submittedName>
</protein>
<dbReference type="SUPFAM" id="SSF53850">
    <property type="entry name" value="Periplasmic binding protein-like II"/>
    <property type="match status" value="1"/>
</dbReference>
<dbReference type="GO" id="GO:0030975">
    <property type="term" value="F:thiamine binding"/>
    <property type="evidence" value="ECO:0007669"/>
    <property type="project" value="InterPro"/>
</dbReference>
<gene>
    <name evidence="2" type="ordered locus">Kole_2154</name>
</gene>
<evidence type="ECO:0000313" key="3">
    <source>
        <dbReference type="Proteomes" id="UP000002382"/>
    </source>
</evidence>
<dbReference type="RefSeq" id="WP_015869472.1">
    <property type="nucleotide sequence ID" value="NC_012785.1"/>
</dbReference>
<dbReference type="PANTHER" id="PTHR30006">
    <property type="entry name" value="THIAMINE-BINDING PERIPLASMIC PROTEIN-RELATED"/>
    <property type="match status" value="1"/>
</dbReference>
<dbReference type="NCBIfam" id="TIGR01254">
    <property type="entry name" value="sfuA"/>
    <property type="match status" value="1"/>
</dbReference>
<dbReference type="GO" id="GO:0015888">
    <property type="term" value="P:thiamine transport"/>
    <property type="evidence" value="ECO:0007669"/>
    <property type="project" value="InterPro"/>
</dbReference>
<dbReference type="PANTHER" id="PTHR30006:SF2">
    <property type="entry name" value="ABC TRANSPORTER SUBSTRATE-BINDING PROTEIN"/>
    <property type="match status" value="1"/>
</dbReference>
<dbReference type="EMBL" id="CP001634">
    <property type="protein sequence ID" value="ACR80831.1"/>
    <property type="molecule type" value="Genomic_DNA"/>
</dbReference>
<dbReference type="Proteomes" id="UP000002382">
    <property type="component" value="Chromosome"/>
</dbReference>
<evidence type="ECO:0000313" key="2">
    <source>
        <dbReference type="EMBL" id="ACR80831.1"/>
    </source>
</evidence>
<dbReference type="InterPro" id="IPR006059">
    <property type="entry name" value="SBP"/>
</dbReference>
<reference evidence="2 3" key="2">
    <citation type="journal article" date="2011" name="J. Bacteriol.">
        <title>Genome Sequence of Kosmotoga olearia Strain TBF 19.5.1, a Thermophilic Bacterium with a Wide Growth Temperature Range, Isolated from the Troll B Oil Platform in the North Sea.</title>
        <authorList>
            <person name="Swithers K.S."/>
            <person name="Dipippo J.L."/>
            <person name="Bruce D.C."/>
            <person name="Detter C."/>
            <person name="Tapia R."/>
            <person name="Han S."/>
            <person name="Goodwin L.A."/>
            <person name="Han J."/>
            <person name="Woyke T."/>
            <person name="Pitluck S."/>
            <person name="Pennacchio L."/>
            <person name="Nolan M."/>
            <person name="Mikhailova N."/>
            <person name="Land M.L."/>
            <person name="Nesbo C.L."/>
            <person name="Gogarten J.P."/>
            <person name="Noll K.M."/>
        </authorList>
    </citation>
    <scope>NUCLEOTIDE SEQUENCE [LARGE SCALE GENOMIC DNA]</scope>
    <source>
        <strain evidence="3">ATCC BAA-1733 / DSM 21960 / TBF 19.5.1</strain>
    </source>
</reference>
<accession>C5CIP8</accession>
<dbReference type="Pfam" id="PF01547">
    <property type="entry name" value="SBP_bac_1"/>
    <property type="match status" value="1"/>
</dbReference>